<evidence type="ECO:0000313" key="17">
    <source>
        <dbReference type="Proteomes" id="UP000030437"/>
    </source>
</evidence>
<evidence type="ECO:0000256" key="6">
    <source>
        <dbReference type="ARBA" id="ARBA00022679"/>
    </source>
</evidence>
<dbReference type="Pfam" id="PF02518">
    <property type="entry name" value="HATPase_c"/>
    <property type="match status" value="1"/>
</dbReference>
<dbReference type="PROSITE" id="PS50109">
    <property type="entry name" value="HIS_KIN"/>
    <property type="match status" value="1"/>
</dbReference>
<dbReference type="PRINTS" id="PR00344">
    <property type="entry name" value="BCTRLSENSOR"/>
</dbReference>
<keyword evidence="13 14" id="KW-0472">Membrane</keyword>
<evidence type="ECO:0000256" key="10">
    <source>
        <dbReference type="ARBA" id="ARBA00022840"/>
    </source>
</evidence>
<dbReference type="SMART" id="SM00387">
    <property type="entry name" value="HATPase_c"/>
    <property type="match status" value="1"/>
</dbReference>
<dbReference type="EMBL" id="JPVP01000059">
    <property type="protein sequence ID" value="KGR82571.1"/>
    <property type="molecule type" value="Genomic_DNA"/>
</dbReference>
<gene>
    <name evidence="16" type="ORF">CD32_17040</name>
</gene>
<evidence type="ECO:0000313" key="16">
    <source>
        <dbReference type="EMBL" id="KGR82571.1"/>
    </source>
</evidence>
<dbReference type="AlphaFoldDB" id="A0A0A3ICR9"/>
<dbReference type="InterPro" id="IPR016120">
    <property type="entry name" value="Sig_transdc_His_kin_SpoOB"/>
</dbReference>
<reference evidence="16 17" key="1">
    <citation type="submission" date="2014-02" db="EMBL/GenBank/DDBJ databases">
        <title>Draft genome sequence of Lysinibacillus odysseyi NBRC 100172.</title>
        <authorList>
            <person name="Zhang F."/>
            <person name="Wang G."/>
            <person name="Zhang L."/>
        </authorList>
    </citation>
    <scope>NUCLEOTIDE SEQUENCE [LARGE SCALE GENOMIC DNA]</scope>
    <source>
        <strain evidence="16 17">NBRC 100172</strain>
    </source>
</reference>
<keyword evidence="8" id="KW-0547">Nucleotide-binding</keyword>
<keyword evidence="11 14" id="KW-1133">Transmembrane helix</keyword>
<dbReference type="STRING" id="1220589.CD32_17040"/>
<dbReference type="GO" id="GO:0000155">
    <property type="term" value="F:phosphorelay sensor kinase activity"/>
    <property type="evidence" value="ECO:0007669"/>
    <property type="project" value="InterPro"/>
</dbReference>
<dbReference type="SUPFAM" id="SSF55874">
    <property type="entry name" value="ATPase domain of HSP90 chaperone/DNA topoisomerase II/histidine kinase"/>
    <property type="match status" value="1"/>
</dbReference>
<dbReference type="InterPro" id="IPR005467">
    <property type="entry name" value="His_kinase_dom"/>
</dbReference>
<dbReference type="Gene3D" id="3.30.450.20">
    <property type="entry name" value="PAS domain"/>
    <property type="match status" value="2"/>
</dbReference>
<sequence length="528" mass="59478">MPFLGKRFKKNISLRLQMFIFSFFIVLFSVVTSGFIMLHNISDAFEMEFGSRAIAIARTVALHGEIQQTVGTTQGLETIQPIAERIRLATDVDYIVVFDTDGIRYSHPSEAKVGTLYEGSDQTESLSQHEYISKAYGVQGYSIRAFVPIMNIEGSRQIGVVNVGILSPKWYHLIQQYRTDIMMSLLWGLVIGLIGSILVANHIKRQTLNLEPYEIARIVEERSSMMQAMDVGILATDEEGHITFINRLGRQYTHFFGTTTTLQELFKNTWVAEEKLIKHESHRPLLIQDQMYLVRTFPIQAHDKLVGHLIMMTSRREAHSLAEELTGIKILVDSLRAQQHEYMNRLHSIAGLIQLDRNEEAVSLIIDEITDEEELIQTLRDKIFDYSIQGLLLGKYSRAKELGISLTIDDTSFLSDFKNGISSGDLVTILGNILDNAMEACLQRDIRDVHLLLQGNKNFLFIEVQDSGCGISGHSQKIFEYGYSTKKRDGRGIGLALVKQLVEANNGIVAIESAIDIGTTMTIKIGVE</sequence>
<dbReference type="SUPFAM" id="SSF55890">
    <property type="entry name" value="Sporulation response regulatory protein Spo0B"/>
    <property type="match status" value="1"/>
</dbReference>
<evidence type="ECO:0000256" key="8">
    <source>
        <dbReference type="ARBA" id="ARBA00022741"/>
    </source>
</evidence>
<dbReference type="InterPro" id="IPR039506">
    <property type="entry name" value="SPOB_a"/>
</dbReference>
<dbReference type="Pfam" id="PF14689">
    <property type="entry name" value="SPOB_a"/>
    <property type="match status" value="1"/>
</dbReference>
<dbReference type="EC" id="2.7.13.3" evidence="3"/>
<comment type="subcellular location">
    <subcellularLocation>
        <location evidence="2">Cell membrane</location>
        <topology evidence="2">Multi-pass membrane protein</topology>
    </subcellularLocation>
</comment>
<dbReference type="InterPro" id="IPR029151">
    <property type="entry name" value="Sensor-like_sf"/>
</dbReference>
<evidence type="ECO:0000256" key="5">
    <source>
        <dbReference type="ARBA" id="ARBA00022553"/>
    </source>
</evidence>
<proteinExistence type="predicted"/>
<evidence type="ECO:0000256" key="14">
    <source>
        <dbReference type="SAM" id="Phobius"/>
    </source>
</evidence>
<dbReference type="GO" id="GO:0042802">
    <property type="term" value="F:identical protein binding"/>
    <property type="evidence" value="ECO:0007669"/>
    <property type="project" value="TreeGrafter"/>
</dbReference>
<evidence type="ECO:0000256" key="12">
    <source>
        <dbReference type="ARBA" id="ARBA00023012"/>
    </source>
</evidence>
<evidence type="ECO:0000259" key="15">
    <source>
        <dbReference type="PROSITE" id="PS50109"/>
    </source>
</evidence>
<feature type="transmembrane region" description="Helical" evidence="14">
    <location>
        <begin position="12"/>
        <end position="38"/>
    </location>
</feature>
<evidence type="ECO:0000256" key="7">
    <source>
        <dbReference type="ARBA" id="ARBA00022692"/>
    </source>
</evidence>
<dbReference type="InterPro" id="IPR033463">
    <property type="entry name" value="sCache_3"/>
</dbReference>
<dbReference type="GO" id="GO:0005524">
    <property type="term" value="F:ATP binding"/>
    <property type="evidence" value="ECO:0007669"/>
    <property type="project" value="UniProtKB-KW"/>
</dbReference>
<dbReference type="Gene3D" id="1.10.287.130">
    <property type="match status" value="1"/>
</dbReference>
<dbReference type="InterPro" id="IPR036890">
    <property type="entry name" value="HATPase_C_sf"/>
</dbReference>
<name>A0A0A3ICR9_9BACI</name>
<organism evidence="16 17">
    <name type="scientific">Lysinibacillus odysseyi 34hs-1 = NBRC 100172</name>
    <dbReference type="NCBI Taxonomy" id="1220589"/>
    <lineage>
        <taxon>Bacteria</taxon>
        <taxon>Bacillati</taxon>
        <taxon>Bacillota</taxon>
        <taxon>Bacilli</taxon>
        <taxon>Bacillales</taxon>
        <taxon>Bacillaceae</taxon>
        <taxon>Lysinibacillus</taxon>
    </lineage>
</organism>
<dbReference type="PANTHER" id="PTHR40448:SF1">
    <property type="entry name" value="TWO-COMPONENT SENSOR HISTIDINE KINASE"/>
    <property type="match status" value="1"/>
</dbReference>
<dbReference type="GO" id="GO:0005886">
    <property type="term" value="C:plasma membrane"/>
    <property type="evidence" value="ECO:0007669"/>
    <property type="project" value="UniProtKB-SubCell"/>
</dbReference>
<dbReference type="Proteomes" id="UP000030437">
    <property type="component" value="Unassembled WGS sequence"/>
</dbReference>
<evidence type="ECO:0000256" key="9">
    <source>
        <dbReference type="ARBA" id="ARBA00022777"/>
    </source>
</evidence>
<keyword evidence="6" id="KW-0808">Transferase</keyword>
<feature type="transmembrane region" description="Helical" evidence="14">
    <location>
        <begin position="181"/>
        <end position="200"/>
    </location>
</feature>
<keyword evidence="10" id="KW-0067">ATP-binding</keyword>
<dbReference type="PANTHER" id="PTHR40448">
    <property type="entry name" value="TWO-COMPONENT SENSOR HISTIDINE KINASE"/>
    <property type="match status" value="1"/>
</dbReference>
<evidence type="ECO:0000256" key="13">
    <source>
        <dbReference type="ARBA" id="ARBA00023136"/>
    </source>
</evidence>
<keyword evidence="5" id="KW-0597">Phosphoprotein</keyword>
<feature type="domain" description="Histidine kinase" evidence="15">
    <location>
        <begin position="316"/>
        <end position="528"/>
    </location>
</feature>
<evidence type="ECO:0000256" key="2">
    <source>
        <dbReference type="ARBA" id="ARBA00004651"/>
    </source>
</evidence>
<evidence type="ECO:0000256" key="3">
    <source>
        <dbReference type="ARBA" id="ARBA00012438"/>
    </source>
</evidence>
<dbReference type="InterPro" id="IPR003594">
    <property type="entry name" value="HATPase_dom"/>
</dbReference>
<dbReference type="SUPFAM" id="SSF103190">
    <property type="entry name" value="Sensory domain-like"/>
    <property type="match status" value="1"/>
</dbReference>
<keyword evidence="9 16" id="KW-0418">Kinase</keyword>
<comment type="caution">
    <text evidence="16">The sequence shown here is derived from an EMBL/GenBank/DDBJ whole genome shotgun (WGS) entry which is preliminary data.</text>
</comment>
<keyword evidence="17" id="KW-1185">Reference proteome</keyword>
<evidence type="ECO:0000256" key="4">
    <source>
        <dbReference type="ARBA" id="ARBA00022475"/>
    </source>
</evidence>
<dbReference type="Pfam" id="PF17203">
    <property type="entry name" value="sCache_3_2"/>
    <property type="match status" value="1"/>
</dbReference>
<dbReference type="Gene3D" id="3.30.565.10">
    <property type="entry name" value="Histidine kinase-like ATPase, C-terminal domain"/>
    <property type="match status" value="1"/>
</dbReference>
<evidence type="ECO:0000256" key="11">
    <source>
        <dbReference type="ARBA" id="ARBA00022989"/>
    </source>
</evidence>
<keyword evidence="4" id="KW-1003">Cell membrane</keyword>
<protein>
    <recommendedName>
        <fullName evidence="3">histidine kinase</fullName>
        <ecNumber evidence="3">2.7.13.3</ecNumber>
    </recommendedName>
</protein>
<keyword evidence="7 14" id="KW-0812">Transmembrane</keyword>
<dbReference type="eggNOG" id="COG3290">
    <property type="taxonomic scope" value="Bacteria"/>
</dbReference>
<evidence type="ECO:0000256" key="1">
    <source>
        <dbReference type="ARBA" id="ARBA00000085"/>
    </source>
</evidence>
<comment type="catalytic activity">
    <reaction evidence="1">
        <text>ATP + protein L-histidine = ADP + protein N-phospho-L-histidine.</text>
        <dbReference type="EC" id="2.7.13.3"/>
    </reaction>
</comment>
<accession>A0A0A3ICR9</accession>
<keyword evidence="12" id="KW-0902">Two-component regulatory system</keyword>
<dbReference type="InterPro" id="IPR004358">
    <property type="entry name" value="Sig_transdc_His_kin-like_C"/>
</dbReference>